<keyword evidence="1" id="KW-0812">Transmembrane</keyword>
<comment type="caution">
    <text evidence="3">The sequence shown here is derived from an EMBL/GenBank/DDBJ whole genome shotgun (WGS) entry which is preliminary data.</text>
</comment>
<proteinExistence type="predicted"/>
<accession>A0A813HN98</accession>
<feature type="transmembrane region" description="Helical" evidence="1">
    <location>
        <begin position="262"/>
        <end position="286"/>
    </location>
</feature>
<reference evidence="3" key="1">
    <citation type="submission" date="2021-02" db="EMBL/GenBank/DDBJ databases">
        <authorList>
            <person name="Dougan E. K."/>
            <person name="Rhodes N."/>
            <person name="Thang M."/>
            <person name="Chan C."/>
        </authorList>
    </citation>
    <scope>NUCLEOTIDE SEQUENCE</scope>
</reference>
<dbReference type="EMBL" id="CAJNNV010032083">
    <property type="protein sequence ID" value="CAE8638898.1"/>
    <property type="molecule type" value="Genomic_DNA"/>
</dbReference>
<keyword evidence="5" id="KW-1185">Reference proteome</keyword>
<dbReference type="OMA" id="TRINAMT"/>
<dbReference type="Proteomes" id="UP000626109">
    <property type="component" value="Unassembled WGS sequence"/>
</dbReference>
<evidence type="ECO:0000313" key="4">
    <source>
        <dbReference type="EMBL" id="CAE8721440.1"/>
    </source>
</evidence>
<organism evidence="3 5">
    <name type="scientific">Polarella glacialis</name>
    <name type="common">Dinoflagellate</name>
    <dbReference type="NCBI Taxonomy" id="89957"/>
    <lineage>
        <taxon>Eukaryota</taxon>
        <taxon>Sar</taxon>
        <taxon>Alveolata</taxon>
        <taxon>Dinophyceae</taxon>
        <taxon>Suessiales</taxon>
        <taxon>Suessiaceae</taxon>
        <taxon>Polarella</taxon>
    </lineage>
</organism>
<dbReference type="AlphaFoldDB" id="A0A813HN98"/>
<name>A0A813HN98_POLGL</name>
<sequence length="317" mass="33319">MTAIKSARCAGCKRACCCPCLPWTACPLFAVTGAIVFLLLGIWAVHLRSRFTPVYKDITCRLGEPKLQSISGGILSSPLDLSLEVTVECENPNQYALTVTETKLGKVYMGADRTEVGSLMQIPSAELPAQGTGSISATTSISLSGPLFGTLIGALFGDVPIWLELNMDIGVDVNFLLGRWQTSLPFNKDCGMNLLGVPQLLLNPQGAKLGPMACADSFDALVIPSGSSGSSQGDSLSFDAAKIAPEQVDQATAVKDASLTSAIAVSFSLCGLLLLLGSLCVIRHFADDDYADDVEMKQFEPPAAVTIGANASTSYEV</sequence>
<evidence type="ECO:0000313" key="5">
    <source>
        <dbReference type="Proteomes" id="UP000654075"/>
    </source>
</evidence>
<keyword evidence="1" id="KW-0472">Membrane</keyword>
<evidence type="ECO:0000313" key="3">
    <source>
        <dbReference type="EMBL" id="CAE8638898.1"/>
    </source>
</evidence>
<dbReference type="Gene3D" id="2.60.40.1820">
    <property type="match status" value="1"/>
</dbReference>
<evidence type="ECO:0000313" key="2">
    <source>
        <dbReference type="EMBL" id="CAE8596812.1"/>
    </source>
</evidence>
<protein>
    <submittedName>
        <fullName evidence="3">Uncharacterized protein</fullName>
    </submittedName>
</protein>
<gene>
    <name evidence="2" type="ORF">PGLA1383_LOCUS15272</name>
    <name evidence="3" type="ORF">PGLA1383_LOCUS53988</name>
    <name evidence="4" type="ORF">PGLA2088_LOCUS41928</name>
</gene>
<dbReference type="EMBL" id="CAJNNW010034056">
    <property type="protein sequence ID" value="CAE8721440.1"/>
    <property type="molecule type" value="Genomic_DNA"/>
</dbReference>
<feature type="transmembrane region" description="Helical" evidence="1">
    <location>
        <begin position="28"/>
        <end position="47"/>
    </location>
</feature>
<dbReference type="Proteomes" id="UP000654075">
    <property type="component" value="Unassembled WGS sequence"/>
</dbReference>
<keyword evidence="1" id="KW-1133">Transmembrane helix</keyword>
<dbReference type="EMBL" id="CAJNNV010008935">
    <property type="protein sequence ID" value="CAE8596812.1"/>
    <property type="molecule type" value="Genomic_DNA"/>
</dbReference>
<evidence type="ECO:0000256" key="1">
    <source>
        <dbReference type="SAM" id="Phobius"/>
    </source>
</evidence>
<dbReference type="SUPFAM" id="SSF117070">
    <property type="entry name" value="LEA14-like"/>
    <property type="match status" value="1"/>
</dbReference>